<dbReference type="InterPro" id="IPR003737">
    <property type="entry name" value="GlcNAc_PI_deacetylase-related"/>
</dbReference>
<comment type="caution">
    <text evidence="1">The sequence shown here is derived from an EMBL/GenBank/DDBJ whole genome shotgun (WGS) entry which is preliminary data.</text>
</comment>
<dbReference type="SUPFAM" id="SSF102588">
    <property type="entry name" value="LmbE-like"/>
    <property type="match status" value="1"/>
</dbReference>
<evidence type="ECO:0000313" key="1">
    <source>
        <dbReference type="EMBL" id="EFH83935.1"/>
    </source>
</evidence>
<gene>
    <name evidence="1" type="ORF">Krac_4939</name>
</gene>
<accession>D6TU34</accession>
<protein>
    <submittedName>
        <fullName evidence="1">LmbE family protein</fullName>
    </submittedName>
</protein>
<sequence>MPTPLKLMCVLAHPDDESIALGGTLAKYAAEGVEISLVVATRGERGWFRDWSEYPGQEGLGCIREEELRAACRALGIARLDFLNYIDGDLDQADGDEAVAKITALMRQVRPDVVVTFGPDGLYGHPDHIAISQFTTAAVLCAADQDYGQSWHLGPHRVAKLYYRVSTQDWFAHYTPIFGDMIMHIDGQERTCLSWMKWAVTTRLDTSAYWRQAWNAVRSHVTQIPPLEKLPRFSPEDHKRLWGPQEFYRAFSLVNSGRSVEQDLFEGVRRASTVSLPTVTITPVASTLVPEWR</sequence>
<dbReference type="GO" id="GO:0016811">
    <property type="term" value="F:hydrolase activity, acting on carbon-nitrogen (but not peptide) bonds, in linear amides"/>
    <property type="evidence" value="ECO:0007669"/>
    <property type="project" value="TreeGrafter"/>
</dbReference>
<dbReference type="EMBL" id="ADVG01000003">
    <property type="protein sequence ID" value="EFH83935.1"/>
    <property type="molecule type" value="Genomic_DNA"/>
</dbReference>
<dbReference type="OrthoDB" id="9815144at2"/>
<dbReference type="InterPro" id="IPR024078">
    <property type="entry name" value="LmbE-like_dom_sf"/>
</dbReference>
<name>D6TU34_KTERA</name>
<reference evidence="1 2" key="1">
    <citation type="journal article" date="2011" name="Stand. Genomic Sci.">
        <title>Non-contiguous finished genome sequence and contextual data of the filamentous soil bacterium Ktedonobacter racemifer type strain (SOSP1-21).</title>
        <authorList>
            <person name="Chang Y.J."/>
            <person name="Land M."/>
            <person name="Hauser L."/>
            <person name="Chertkov O."/>
            <person name="Del Rio T.G."/>
            <person name="Nolan M."/>
            <person name="Copeland A."/>
            <person name="Tice H."/>
            <person name="Cheng J.F."/>
            <person name="Lucas S."/>
            <person name="Han C."/>
            <person name="Goodwin L."/>
            <person name="Pitluck S."/>
            <person name="Ivanova N."/>
            <person name="Ovchinikova G."/>
            <person name="Pati A."/>
            <person name="Chen A."/>
            <person name="Palaniappan K."/>
            <person name="Mavromatis K."/>
            <person name="Liolios K."/>
            <person name="Brettin T."/>
            <person name="Fiebig A."/>
            <person name="Rohde M."/>
            <person name="Abt B."/>
            <person name="Goker M."/>
            <person name="Detter J.C."/>
            <person name="Woyke T."/>
            <person name="Bristow J."/>
            <person name="Eisen J.A."/>
            <person name="Markowitz V."/>
            <person name="Hugenholtz P."/>
            <person name="Kyrpides N.C."/>
            <person name="Klenk H.P."/>
            <person name="Lapidus A."/>
        </authorList>
    </citation>
    <scope>NUCLEOTIDE SEQUENCE [LARGE SCALE GENOMIC DNA]</scope>
    <source>
        <strain evidence="2">DSM 44963</strain>
    </source>
</reference>
<dbReference type="Proteomes" id="UP000004508">
    <property type="component" value="Unassembled WGS sequence"/>
</dbReference>
<proteinExistence type="predicted"/>
<evidence type="ECO:0000313" key="2">
    <source>
        <dbReference type="Proteomes" id="UP000004508"/>
    </source>
</evidence>
<dbReference type="RefSeq" id="WP_007915016.1">
    <property type="nucleotide sequence ID" value="NZ_ADVG01000003.1"/>
</dbReference>
<dbReference type="PANTHER" id="PTHR12993">
    <property type="entry name" value="N-ACETYLGLUCOSAMINYL-PHOSPHATIDYLINOSITOL DE-N-ACETYLASE-RELATED"/>
    <property type="match status" value="1"/>
</dbReference>
<dbReference type="STRING" id="485913.Krac_4939"/>
<dbReference type="eggNOG" id="COG2120">
    <property type="taxonomic scope" value="Bacteria"/>
</dbReference>
<dbReference type="AlphaFoldDB" id="D6TU34"/>
<dbReference type="PANTHER" id="PTHR12993:SF11">
    <property type="entry name" value="N-ACETYLGLUCOSAMINYL-PHOSPHATIDYLINOSITOL DE-N-ACETYLASE"/>
    <property type="match status" value="1"/>
</dbReference>
<dbReference type="Pfam" id="PF02585">
    <property type="entry name" value="PIG-L"/>
    <property type="match status" value="1"/>
</dbReference>
<organism evidence="1 2">
    <name type="scientific">Ktedonobacter racemifer DSM 44963</name>
    <dbReference type="NCBI Taxonomy" id="485913"/>
    <lineage>
        <taxon>Bacteria</taxon>
        <taxon>Bacillati</taxon>
        <taxon>Chloroflexota</taxon>
        <taxon>Ktedonobacteria</taxon>
        <taxon>Ktedonobacterales</taxon>
        <taxon>Ktedonobacteraceae</taxon>
        <taxon>Ktedonobacter</taxon>
    </lineage>
</organism>
<dbReference type="Gene3D" id="3.40.50.10320">
    <property type="entry name" value="LmbE-like"/>
    <property type="match status" value="1"/>
</dbReference>
<keyword evidence="2" id="KW-1185">Reference proteome</keyword>
<dbReference type="InParanoid" id="D6TU34"/>